<gene>
    <name evidence="1" type="ORF">Tco_0654938</name>
</gene>
<dbReference type="EMBL" id="BQNB010009202">
    <property type="protein sequence ID" value="GJS60154.1"/>
    <property type="molecule type" value="Genomic_DNA"/>
</dbReference>
<comment type="caution">
    <text evidence="1">The sequence shown here is derived from an EMBL/GenBank/DDBJ whole genome shotgun (WGS) entry which is preliminary data.</text>
</comment>
<sequence length="81" mass="9009">MIDELSIVETDKVIHTVETDKVKQIVDVESSGKSADEIGNETVSFGEIQLKQEDRSCVHASIKPHLHVVFVVASEHESDQH</sequence>
<accession>A0ABQ4X4L0</accession>
<reference evidence="1" key="2">
    <citation type="submission" date="2022-01" db="EMBL/GenBank/DDBJ databases">
        <authorList>
            <person name="Yamashiro T."/>
            <person name="Shiraishi A."/>
            <person name="Satake H."/>
            <person name="Nakayama K."/>
        </authorList>
    </citation>
    <scope>NUCLEOTIDE SEQUENCE</scope>
</reference>
<keyword evidence="2" id="KW-1185">Reference proteome</keyword>
<evidence type="ECO:0000313" key="1">
    <source>
        <dbReference type="EMBL" id="GJS60154.1"/>
    </source>
</evidence>
<dbReference type="Proteomes" id="UP001151760">
    <property type="component" value="Unassembled WGS sequence"/>
</dbReference>
<reference evidence="1" key="1">
    <citation type="journal article" date="2022" name="Int. J. Mol. Sci.">
        <title>Draft Genome of Tanacetum Coccineum: Genomic Comparison of Closely Related Tanacetum-Family Plants.</title>
        <authorList>
            <person name="Yamashiro T."/>
            <person name="Shiraishi A."/>
            <person name="Nakayama K."/>
            <person name="Satake H."/>
        </authorList>
    </citation>
    <scope>NUCLEOTIDE SEQUENCE</scope>
</reference>
<protein>
    <submittedName>
        <fullName evidence="1">Uncharacterized protein</fullName>
    </submittedName>
</protein>
<evidence type="ECO:0000313" key="2">
    <source>
        <dbReference type="Proteomes" id="UP001151760"/>
    </source>
</evidence>
<name>A0ABQ4X4L0_9ASTR</name>
<proteinExistence type="predicted"/>
<organism evidence="1 2">
    <name type="scientific">Tanacetum coccineum</name>
    <dbReference type="NCBI Taxonomy" id="301880"/>
    <lineage>
        <taxon>Eukaryota</taxon>
        <taxon>Viridiplantae</taxon>
        <taxon>Streptophyta</taxon>
        <taxon>Embryophyta</taxon>
        <taxon>Tracheophyta</taxon>
        <taxon>Spermatophyta</taxon>
        <taxon>Magnoliopsida</taxon>
        <taxon>eudicotyledons</taxon>
        <taxon>Gunneridae</taxon>
        <taxon>Pentapetalae</taxon>
        <taxon>asterids</taxon>
        <taxon>campanulids</taxon>
        <taxon>Asterales</taxon>
        <taxon>Asteraceae</taxon>
        <taxon>Asteroideae</taxon>
        <taxon>Anthemideae</taxon>
        <taxon>Anthemidinae</taxon>
        <taxon>Tanacetum</taxon>
    </lineage>
</organism>